<dbReference type="EMBL" id="QXEN01000048">
    <property type="protein sequence ID" value="RRF86209.1"/>
    <property type="molecule type" value="Genomic_DNA"/>
</dbReference>
<comment type="caution">
    <text evidence="2">The sequence shown here is derived from an EMBL/GenBank/DDBJ whole genome shotgun (WGS) entry which is preliminary data.</text>
</comment>
<dbReference type="Proteomes" id="UP000283868">
    <property type="component" value="Unassembled WGS sequence"/>
</dbReference>
<evidence type="ECO:0000313" key="3">
    <source>
        <dbReference type="Proteomes" id="UP000283868"/>
    </source>
</evidence>
<gene>
    <name evidence="2" type="primary">traN</name>
    <name evidence="2" type="ORF">D2S45_12685</name>
</gene>
<keyword evidence="3" id="KW-1185">Reference proteome</keyword>
<sequence length="211" mass="23558">MKKIILSMAMLAMVGATATAQENNDGLTPSRPLASGELFQGMSRAIPTGRVVLPYGLDVTFDKTVHLIFPSAIRYVDLGSQNIIAGKAEDAENVLRVKASVKDFETETNMSVICEDGSFYAFNVKYADEPEKLSIEMKDFLSTTEGRLPSNRSDIYFKELGNESPVLVKLMMQTIYQNDRRCIKHIGAQQFGMKFLLRGLYAHNGLLYFHT</sequence>
<dbReference type="NCBIfam" id="TIGR03780">
    <property type="entry name" value="Bac_Flav_CT_N"/>
    <property type="match status" value="1"/>
</dbReference>
<feature type="chain" id="PRO_5043188583" evidence="1">
    <location>
        <begin position="21"/>
        <end position="211"/>
    </location>
</feature>
<dbReference type="InterPro" id="IPR022298">
    <property type="entry name" value="Conjug_transposon_TraN"/>
</dbReference>
<evidence type="ECO:0000256" key="1">
    <source>
        <dbReference type="SAM" id="SignalP"/>
    </source>
</evidence>
<organism evidence="2 3">
    <name type="scientific">Prevotella intermedia</name>
    <dbReference type="NCBI Taxonomy" id="28131"/>
    <lineage>
        <taxon>Bacteria</taxon>
        <taxon>Pseudomonadati</taxon>
        <taxon>Bacteroidota</taxon>
        <taxon>Bacteroidia</taxon>
        <taxon>Bacteroidales</taxon>
        <taxon>Prevotellaceae</taxon>
        <taxon>Prevotella</taxon>
    </lineage>
</organism>
<dbReference type="RefSeq" id="WP_124140581.1">
    <property type="nucleotide sequence ID" value="NZ_QXEM01000050.1"/>
</dbReference>
<keyword evidence="1" id="KW-0732">Signal</keyword>
<feature type="signal peptide" evidence="1">
    <location>
        <begin position="1"/>
        <end position="20"/>
    </location>
</feature>
<proteinExistence type="predicted"/>
<dbReference type="Pfam" id="PF13595">
    <property type="entry name" value="DUF4138"/>
    <property type="match status" value="1"/>
</dbReference>
<protein>
    <submittedName>
        <fullName evidence="2">Conjugative transposon protein TraN</fullName>
    </submittedName>
</protein>
<dbReference type="AlphaFoldDB" id="A0A3R8G429"/>
<accession>A0A3R8G429</accession>
<reference evidence="2 3" key="1">
    <citation type="submission" date="2018-08" db="EMBL/GenBank/DDBJ databases">
        <title>Comparative analysis of Prevotella intermedia strains.</title>
        <authorList>
            <person name="Moon J.-H."/>
            <person name="Lee J.-H."/>
        </authorList>
    </citation>
    <scope>NUCLEOTIDE SEQUENCE [LARGE SCALE GENOMIC DNA]</scope>
    <source>
        <strain evidence="2 3">ATCC 15033</strain>
    </source>
</reference>
<name>A0A3R8G429_PREIN</name>
<feature type="non-terminal residue" evidence="2">
    <location>
        <position position="211"/>
    </location>
</feature>
<evidence type="ECO:0000313" key="2">
    <source>
        <dbReference type="EMBL" id="RRF86209.1"/>
    </source>
</evidence>